<evidence type="ECO:0000256" key="3">
    <source>
        <dbReference type="HAMAP-Rule" id="MF_01217"/>
    </source>
</evidence>
<dbReference type="InterPro" id="IPR009081">
    <property type="entry name" value="PP-bd_ACP"/>
</dbReference>
<comment type="PTM">
    <text evidence="3">4'-phosphopantetheine is transferred from CoA to a specific serine of apo-ACP by AcpS. This modification is essential for activity because fatty acids are bound in thioester linkage to the sulfhydryl of the prosthetic group.</text>
</comment>
<evidence type="ECO:0000313" key="5">
    <source>
        <dbReference type="EMBL" id="AXE77972.1"/>
    </source>
</evidence>
<feature type="domain" description="Carrier" evidence="4">
    <location>
        <begin position="2"/>
        <end position="76"/>
    </location>
</feature>
<reference evidence="5 6" key="1">
    <citation type="journal article" date="2018" name="Front. Microbiol.">
        <title>Genome Sequencing of Streptomyces atratus SCSIOZH16 and Activation Production of Nocardamine via Metabolic Engineering.</title>
        <authorList>
            <person name="Li Y."/>
            <person name="Zhang C."/>
            <person name="Liu C."/>
            <person name="Ju J."/>
            <person name="Ma J."/>
        </authorList>
    </citation>
    <scope>NUCLEOTIDE SEQUENCE [LARGE SCALE GENOMIC DNA]</scope>
    <source>
        <strain evidence="5 6">SCSIO_ZH16</strain>
    </source>
</reference>
<keyword evidence="3" id="KW-0276">Fatty acid metabolism</keyword>
<gene>
    <name evidence="3" type="primary">acpP</name>
    <name evidence="5" type="ORF">C5746_14640</name>
</gene>
<evidence type="ECO:0000313" key="6">
    <source>
        <dbReference type="Proteomes" id="UP000252698"/>
    </source>
</evidence>
<comment type="function">
    <text evidence="3">Carrier of the growing fatty acid chain in fatty acid biosynthesis.</text>
</comment>
<organism evidence="5 6">
    <name type="scientific">Streptomyces atratus</name>
    <dbReference type="NCBI Taxonomy" id="1893"/>
    <lineage>
        <taxon>Bacteria</taxon>
        <taxon>Bacillati</taxon>
        <taxon>Actinomycetota</taxon>
        <taxon>Actinomycetes</taxon>
        <taxon>Kitasatosporales</taxon>
        <taxon>Streptomycetaceae</taxon>
        <taxon>Streptomyces</taxon>
    </lineage>
</organism>
<keyword evidence="3" id="KW-0963">Cytoplasm</keyword>
<dbReference type="KEGG" id="sata:C5746_14640"/>
<keyword evidence="3" id="KW-0275">Fatty acid biosynthesis</keyword>
<keyword evidence="3" id="KW-0444">Lipid biosynthesis</keyword>
<dbReference type="PROSITE" id="PS50075">
    <property type="entry name" value="CARRIER"/>
    <property type="match status" value="1"/>
</dbReference>
<keyword evidence="2 3" id="KW-0597">Phosphoprotein</keyword>
<evidence type="ECO:0000256" key="2">
    <source>
        <dbReference type="ARBA" id="ARBA00022553"/>
    </source>
</evidence>
<protein>
    <recommendedName>
        <fullName evidence="3">Acyl carrier protein</fullName>
        <shortName evidence="3">ACP</shortName>
    </recommendedName>
</protein>
<dbReference type="InterPro" id="IPR036736">
    <property type="entry name" value="ACP-like_sf"/>
</dbReference>
<evidence type="ECO:0000259" key="4">
    <source>
        <dbReference type="PROSITE" id="PS50075"/>
    </source>
</evidence>
<dbReference type="GO" id="GO:0000036">
    <property type="term" value="F:acyl carrier activity"/>
    <property type="evidence" value="ECO:0007669"/>
    <property type="project" value="UniProtKB-UniRule"/>
</dbReference>
<accession>A0A2Z5JCA9</accession>
<comment type="pathway">
    <text evidence="3">Lipid metabolism; fatty acid biosynthesis.</text>
</comment>
<keyword evidence="3" id="KW-0443">Lipid metabolism</keyword>
<dbReference type="Proteomes" id="UP000252698">
    <property type="component" value="Chromosome"/>
</dbReference>
<sequence length="79" mass="8584">MPSVLDRITEVLVSRFGVEPEEVTEDTTMRDLDLDSLALVEFALVAGGEFNIQIDDEEVGAESSVKDLISLIDSKSAVL</sequence>
<dbReference type="HAMAP" id="MF_01217">
    <property type="entry name" value="Acyl_carrier"/>
    <property type="match status" value="1"/>
</dbReference>
<evidence type="ECO:0000256" key="1">
    <source>
        <dbReference type="ARBA" id="ARBA00022450"/>
    </source>
</evidence>
<dbReference type="SUPFAM" id="SSF47336">
    <property type="entry name" value="ACP-like"/>
    <property type="match status" value="1"/>
</dbReference>
<dbReference type="RefSeq" id="WP_114244571.1">
    <property type="nucleotide sequence ID" value="NZ_BMRN01000002.1"/>
</dbReference>
<dbReference type="Pfam" id="PF00550">
    <property type="entry name" value="PP-binding"/>
    <property type="match status" value="1"/>
</dbReference>
<comment type="similarity">
    <text evidence="3">Belongs to the acyl carrier protein (ACP) family.</text>
</comment>
<keyword evidence="1 3" id="KW-0596">Phosphopantetheine</keyword>
<comment type="subcellular location">
    <subcellularLocation>
        <location evidence="3">Cytoplasm</location>
    </subcellularLocation>
</comment>
<dbReference type="EMBL" id="CP027306">
    <property type="protein sequence ID" value="AXE77972.1"/>
    <property type="molecule type" value="Genomic_DNA"/>
</dbReference>
<feature type="modified residue" description="O-(pantetheine 4'-phosphoryl)serine" evidence="3">
    <location>
        <position position="36"/>
    </location>
</feature>
<dbReference type="GeneID" id="95519709"/>
<dbReference type="Gene3D" id="1.10.1200.10">
    <property type="entry name" value="ACP-like"/>
    <property type="match status" value="1"/>
</dbReference>
<dbReference type="GO" id="GO:0005737">
    <property type="term" value="C:cytoplasm"/>
    <property type="evidence" value="ECO:0007669"/>
    <property type="project" value="UniProtKB-SubCell"/>
</dbReference>
<dbReference type="AlphaFoldDB" id="A0A2Z5JCA9"/>
<dbReference type="InterPro" id="IPR003231">
    <property type="entry name" value="ACP"/>
</dbReference>
<name>A0A2Z5JCA9_STRAR</name>
<dbReference type="UniPathway" id="UPA00094"/>
<proteinExistence type="inferred from homology"/>